<proteinExistence type="predicted"/>
<dbReference type="CDD" id="cd06532">
    <property type="entry name" value="Glyco_transf_25"/>
    <property type="match status" value="1"/>
</dbReference>
<reference evidence="2" key="1">
    <citation type="submission" date="2018-01" db="EMBL/GenBank/DDBJ databases">
        <title>Draft genome sequence of Bandra megavirus.</title>
        <authorList>
            <person name="Chatterjee A."/>
            <person name="Yadav R."/>
            <person name="Kondabagil K."/>
        </authorList>
    </citation>
    <scope>NUCLEOTIDE SEQUENCE</scope>
    <source>
        <strain evidence="2">KK-1</strain>
    </source>
</reference>
<accession>A0A2K9V928</accession>
<feature type="domain" description="Glycosyl transferase family 25" evidence="1">
    <location>
        <begin position="8"/>
        <end position="163"/>
    </location>
</feature>
<sequence>MILDQFPKVLWINLDRSTERKKYMELLLKTHNINHTRITAIDGSQISELAKICITNSSITDQENACTCSHILAIKYFLDEMNDDEIIIFEDDVSFEYLKFIPYNWSKLYSNLPKNYGLIQLAITRDRGPVSHVLTKVTFLYKYYCSAAYLITRNTAKEIIDKYYCKESGKIDLSQNDCCTADGIITNTNKTYSIPIFSYQTSESTIHPKHLIIHTKSKIQQHKMWSIIARTKNFDVESYFNKFPK</sequence>
<evidence type="ECO:0000259" key="1">
    <source>
        <dbReference type="Pfam" id="PF01755"/>
    </source>
</evidence>
<name>A0A2K9V928_9VIRU</name>
<protein>
    <submittedName>
        <fullName evidence="2">Glycosyltransferase family protein</fullName>
    </submittedName>
</protein>
<dbReference type="EMBL" id="MG779363">
    <property type="protein sequence ID" value="AUV58684.1"/>
    <property type="molecule type" value="Genomic_DNA"/>
</dbReference>
<dbReference type="GO" id="GO:0016740">
    <property type="term" value="F:transferase activity"/>
    <property type="evidence" value="ECO:0007669"/>
    <property type="project" value="UniProtKB-KW"/>
</dbReference>
<organism evidence="2">
    <name type="scientific">Bandra megavirus</name>
    <dbReference type="NCBI Taxonomy" id="2071566"/>
    <lineage>
        <taxon>Viruses</taxon>
        <taxon>Varidnaviria</taxon>
        <taxon>Bamfordvirae</taxon>
        <taxon>Nucleocytoviricota</taxon>
        <taxon>Megaviricetes</taxon>
        <taxon>Imitervirales</taxon>
        <taxon>Mimiviridae</taxon>
        <taxon>Megamimivirinae</taxon>
        <taxon>Megavirus</taxon>
    </lineage>
</organism>
<dbReference type="InterPro" id="IPR002654">
    <property type="entry name" value="Glyco_trans_25"/>
</dbReference>
<evidence type="ECO:0000313" key="2">
    <source>
        <dbReference type="EMBL" id="AUV58684.1"/>
    </source>
</evidence>
<keyword evidence="2" id="KW-0808">Transferase</keyword>
<dbReference type="Pfam" id="PF01755">
    <property type="entry name" value="Glyco_transf_25"/>
    <property type="match status" value="1"/>
</dbReference>